<name>A0AAN6NFI5_9PEZI</name>
<reference evidence="2" key="1">
    <citation type="journal article" date="2023" name="Mol. Phylogenet. Evol.">
        <title>Genome-scale phylogeny and comparative genomics of the fungal order Sordariales.</title>
        <authorList>
            <person name="Hensen N."/>
            <person name="Bonometti L."/>
            <person name="Westerberg I."/>
            <person name="Brannstrom I.O."/>
            <person name="Guillou S."/>
            <person name="Cros-Aarteil S."/>
            <person name="Calhoun S."/>
            <person name="Haridas S."/>
            <person name="Kuo A."/>
            <person name="Mondo S."/>
            <person name="Pangilinan J."/>
            <person name="Riley R."/>
            <person name="LaButti K."/>
            <person name="Andreopoulos B."/>
            <person name="Lipzen A."/>
            <person name="Chen C."/>
            <person name="Yan M."/>
            <person name="Daum C."/>
            <person name="Ng V."/>
            <person name="Clum A."/>
            <person name="Steindorff A."/>
            <person name="Ohm R.A."/>
            <person name="Martin F."/>
            <person name="Silar P."/>
            <person name="Natvig D.O."/>
            <person name="Lalanne C."/>
            <person name="Gautier V."/>
            <person name="Ament-Velasquez S.L."/>
            <person name="Kruys A."/>
            <person name="Hutchinson M.I."/>
            <person name="Powell A.J."/>
            <person name="Barry K."/>
            <person name="Miller A.N."/>
            <person name="Grigoriev I.V."/>
            <person name="Debuchy R."/>
            <person name="Gladieux P."/>
            <person name="Hiltunen Thoren M."/>
            <person name="Johannesson H."/>
        </authorList>
    </citation>
    <scope>NUCLEOTIDE SEQUENCE [LARGE SCALE GENOMIC DNA]</scope>
    <source>
        <strain evidence="2">CBS 340.73</strain>
    </source>
</reference>
<dbReference type="AlphaFoldDB" id="A0AAN6NFI5"/>
<organism evidence="1 2">
    <name type="scientific">Diplogelasinospora grovesii</name>
    <dbReference type="NCBI Taxonomy" id="303347"/>
    <lineage>
        <taxon>Eukaryota</taxon>
        <taxon>Fungi</taxon>
        <taxon>Dikarya</taxon>
        <taxon>Ascomycota</taxon>
        <taxon>Pezizomycotina</taxon>
        <taxon>Sordariomycetes</taxon>
        <taxon>Sordariomycetidae</taxon>
        <taxon>Sordariales</taxon>
        <taxon>Diplogelasinosporaceae</taxon>
        <taxon>Diplogelasinospora</taxon>
    </lineage>
</organism>
<keyword evidence="2" id="KW-1185">Reference proteome</keyword>
<dbReference type="Proteomes" id="UP001303473">
    <property type="component" value="Unassembled WGS sequence"/>
</dbReference>
<proteinExistence type="predicted"/>
<protein>
    <submittedName>
        <fullName evidence="1">Uncharacterized protein</fullName>
    </submittedName>
</protein>
<evidence type="ECO:0000313" key="2">
    <source>
        <dbReference type="Proteomes" id="UP001303473"/>
    </source>
</evidence>
<dbReference type="EMBL" id="MU853757">
    <property type="protein sequence ID" value="KAK3944866.1"/>
    <property type="molecule type" value="Genomic_DNA"/>
</dbReference>
<evidence type="ECO:0000313" key="1">
    <source>
        <dbReference type="EMBL" id="KAK3944866.1"/>
    </source>
</evidence>
<sequence length="342" mass="37032">MHSSALNNRSLAGPSGNSPLIARVEGTGNRLMQCWTGNHDCYCSIGMSFEEEDTMDGSGIQTHARHLQDPGAVAPLPLSHATAPFQVLLHDASFAGRHGRLLLVDRCLHTTTGAQLSLSWCVSSWEKARLRLRHRPKGQLLKRVHGGAWSGPINGTWLYRVLRCFNVFSYYFTGEPAVLGGTVDVFVGRIKEGPTERGAGKPTGGVIGCSGDVVLPLRAISELPHARMPARKIEQGKKVKVSNLFSSSKIWQLSKLDTERVPTTTIEKMADLVFREISTLATIMRPRTELCASVLSVQGAVGPLLIDNSMRTACVCVMRVSVPSSAASDANIGRRPPQILTG</sequence>
<comment type="caution">
    <text evidence="1">The sequence shown here is derived from an EMBL/GenBank/DDBJ whole genome shotgun (WGS) entry which is preliminary data.</text>
</comment>
<gene>
    <name evidence="1" type="ORF">QBC46DRAFT_445733</name>
</gene>
<accession>A0AAN6NFI5</accession>